<feature type="compositionally biased region" description="Basic and acidic residues" evidence="3">
    <location>
        <begin position="1"/>
        <end position="11"/>
    </location>
</feature>
<organism evidence="4 5">
    <name type="scientific">Palleronia marisminoris</name>
    <dbReference type="NCBI Taxonomy" id="315423"/>
    <lineage>
        <taxon>Bacteria</taxon>
        <taxon>Pseudomonadati</taxon>
        <taxon>Pseudomonadota</taxon>
        <taxon>Alphaproteobacteria</taxon>
        <taxon>Rhodobacterales</taxon>
        <taxon>Roseobacteraceae</taxon>
        <taxon>Palleronia</taxon>
    </lineage>
</organism>
<dbReference type="AlphaFoldDB" id="A0A1Y5SMP0"/>
<proteinExistence type="inferred from homology"/>
<feature type="compositionally biased region" description="Basic and acidic residues" evidence="3">
    <location>
        <begin position="20"/>
        <end position="31"/>
    </location>
</feature>
<evidence type="ECO:0000256" key="1">
    <source>
        <dbReference type="ARBA" id="ARBA00006484"/>
    </source>
</evidence>
<reference evidence="4 5" key="1">
    <citation type="submission" date="2017-03" db="EMBL/GenBank/DDBJ databases">
        <authorList>
            <person name="Afonso C.L."/>
            <person name="Miller P.J."/>
            <person name="Scott M.A."/>
            <person name="Spackman E."/>
            <person name="Goraichik I."/>
            <person name="Dimitrov K.M."/>
            <person name="Suarez D.L."/>
            <person name="Swayne D.E."/>
        </authorList>
    </citation>
    <scope>NUCLEOTIDE SEQUENCE [LARGE SCALE GENOMIC DNA]</scope>
    <source>
        <strain evidence="4 5">CECT 7066</strain>
    </source>
</reference>
<dbReference type="InterPro" id="IPR002347">
    <property type="entry name" value="SDR_fam"/>
</dbReference>
<dbReference type="FunFam" id="3.40.50.720:FF:000084">
    <property type="entry name" value="Short-chain dehydrogenase reductase"/>
    <property type="match status" value="1"/>
</dbReference>
<dbReference type="RefSeq" id="WP_085853869.1">
    <property type="nucleotide sequence ID" value="NZ_FOPF01000004.1"/>
</dbReference>
<dbReference type="OrthoDB" id="198783at2"/>
<dbReference type="Pfam" id="PF13561">
    <property type="entry name" value="adh_short_C2"/>
    <property type="match status" value="1"/>
</dbReference>
<evidence type="ECO:0000256" key="2">
    <source>
        <dbReference type="ARBA" id="ARBA00023002"/>
    </source>
</evidence>
<dbReference type="Gene3D" id="3.40.50.720">
    <property type="entry name" value="NAD(P)-binding Rossmann-like Domain"/>
    <property type="match status" value="1"/>
</dbReference>
<comment type="similarity">
    <text evidence="1">Belongs to the short-chain dehydrogenases/reductases (SDR) family.</text>
</comment>
<dbReference type="Proteomes" id="UP000193870">
    <property type="component" value="Unassembled WGS sequence"/>
</dbReference>
<keyword evidence="2 4" id="KW-0560">Oxidoreductase</keyword>
<dbReference type="EC" id="1.-.-.-" evidence="4"/>
<dbReference type="PANTHER" id="PTHR48107:SF16">
    <property type="entry name" value="NADPH-DEPENDENT ALDEHYDE REDUCTASE 1, CHLOROPLASTIC"/>
    <property type="match status" value="1"/>
</dbReference>
<dbReference type="GO" id="GO:0016614">
    <property type="term" value="F:oxidoreductase activity, acting on CH-OH group of donors"/>
    <property type="evidence" value="ECO:0007669"/>
    <property type="project" value="UniProtKB-ARBA"/>
</dbReference>
<evidence type="ECO:0000313" key="4">
    <source>
        <dbReference type="EMBL" id="SLN43107.1"/>
    </source>
</evidence>
<dbReference type="EMBL" id="FWFV01000004">
    <property type="protein sequence ID" value="SLN43107.1"/>
    <property type="molecule type" value="Genomic_DNA"/>
</dbReference>
<dbReference type="SUPFAM" id="SSF51735">
    <property type="entry name" value="NAD(P)-binding Rossmann-fold domains"/>
    <property type="match status" value="1"/>
</dbReference>
<protein>
    <submittedName>
        <fullName evidence="4">General stress protein 39</fullName>
        <ecNumber evidence="4">1.-.-.-</ecNumber>
    </submittedName>
</protein>
<dbReference type="PRINTS" id="PR00081">
    <property type="entry name" value="GDHRDH"/>
</dbReference>
<dbReference type="PANTHER" id="PTHR48107">
    <property type="entry name" value="NADPH-DEPENDENT ALDEHYDE REDUCTASE-LIKE PROTEIN, CHLOROPLASTIC-RELATED"/>
    <property type="match status" value="1"/>
</dbReference>
<sequence length="289" mass="31260">MTKDVVNDPKIKPQAQDTMPGREYEMDPAPDWKPRFPGVGKLEGKVAFITGGDSGIGRAVAALFAREGAKIAIAYREESRDAEDTKKIVEDEGSECLTFEGDLGDKAHATKVVEDTVAHYGKLDIVVNNASQQYLDWPIDEDLTEERLDDMLRSNVKSYFHVTQAALKHLKEGATIVNTTSVNAFKGNDKLVGYSTTKGAELAFSRSIAMALAERGIRVNAVAPGPIWTPFIPGSMPPEMVEDFGKSTPLGRAGQPWEVATAYLFLAGPDGTYFTGQTLHPNGGKIVGA</sequence>
<name>A0A1Y5SMP0_9RHOB</name>
<accession>A0A1Y5SMP0</accession>
<dbReference type="InterPro" id="IPR036291">
    <property type="entry name" value="NAD(P)-bd_dom_sf"/>
</dbReference>
<dbReference type="STRING" id="315423.SAMN04488020_104260"/>
<gene>
    <name evidence="4" type="primary">ydaD_2</name>
    <name evidence="4" type="ORF">PAM7066_01883</name>
</gene>
<keyword evidence="5" id="KW-1185">Reference proteome</keyword>
<evidence type="ECO:0000313" key="5">
    <source>
        <dbReference type="Proteomes" id="UP000193870"/>
    </source>
</evidence>
<feature type="region of interest" description="Disordered" evidence="3">
    <location>
        <begin position="1"/>
        <end position="31"/>
    </location>
</feature>
<evidence type="ECO:0000256" key="3">
    <source>
        <dbReference type="SAM" id="MobiDB-lite"/>
    </source>
</evidence>
<dbReference type="PRINTS" id="PR00080">
    <property type="entry name" value="SDRFAMILY"/>
</dbReference>